<protein>
    <submittedName>
        <fullName evidence="3">Uncharacterized protein</fullName>
    </submittedName>
</protein>
<feature type="non-terminal residue" evidence="3">
    <location>
        <position position="117"/>
    </location>
</feature>
<proteinExistence type="predicted"/>
<feature type="coiled-coil region" evidence="1">
    <location>
        <begin position="67"/>
        <end position="94"/>
    </location>
</feature>
<dbReference type="AlphaFoldDB" id="A0A7R9L3J9"/>
<dbReference type="EMBL" id="OC868780">
    <property type="protein sequence ID" value="CAD7634220.1"/>
    <property type="molecule type" value="Genomic_DNA"/>
</dbReference>
<dbReference type="Proteomes" id="UP000759131">
    <property type="component" value="Unassembled WGS sequence"/>
</dbReference>
<keyword evidence="4" id="KW-1185">Reference proteome</keyword>
<organism evidence="3">
    <name type="scientific">Medioppia subpectinata</name>
    <dbReference type="NCBI Taxonomy" id="1979941"/>
    <lineage>
        <taxon>Eukaryota</taxon>
        <taxon>Metazoa</taxon>
        <taxon>Ecdysozoa</taxon>
        <taxon>Arthropoda</taxon>
        <taxon>Chelicerata</taxon>
        <taxon>Arachnida</taxon>
        <taxon>Acari</taxon>
        <taxon>Acariformes</taxon>
        <taxon>Sarcoptiformes</taxon>
        <taxon>Oribatida</taxon>
        <taxon>Brachypylina</taxon>
        <taxon>Oppioidea</taxon>
        <taxon>Oppiidae</taxon>
        <taxon>Medioppia</taxon>
    </lineage>
</organism>
<reference evidence="3" key="1">
    <citation type="submission" date="2020-11" db="EMBL/GenBank/DDBJ databases">
        <authorList>
            <person name="Tran Van P."/>
        </authorList>
    </citation>
    <scope>NUCLEOTIDE SEQUENCE</scope>
</reference>
<evidence type="ECO:0000256" key="1">
    <source>
        <dbReference type="SAM" id="Coils"/>
    </source>
</evidence>
<feature type="region of interest" description="Disordered" evidence="2">
    <location>
        <begin position="30"/>
        <end position="62"/>
    </location>
</feature>
<name>A0A7R9L3J9_9ACAR</name>
<evidence type="ECO:0000313" key="3">
    <source>
        <dbReference type="EMBL" id="CAD7634220.1"/>
    </source>
</evidence>
<keyword evidence="1" id="KW-0175">Coiled coil</keyword>
<gene>
    <name evidence="3" type="ORF">OSB1V03_LOCUS14616</name>
</gene>
<accession>A0A7R9L3J9</accession>
<dbReference type="EMBL" id="CAJPIZ010014205">
    <property type="protein sequence ID" value="CAG2114650.1"/>
    <property type="molecule type" value="Genomic_DNA"/>
</dbReference>
<sequence>MATIDLVKQALKSTTKMSLNDRFQLLRQQNVSNKPMANTNTNRQALRQGSQRNRRLALQMASRPSVLAALRLNNNQRTQNRQNIQNNRQNIKQRLGVKRFNNQSINNQLNRNQFPNN</sequence>
<evidence type="ECO:0000313" key="4">
    <source>
        <dbReference type="Proteomes" id="UP000759131"/>
    </source>
</evidence>
<feature type="compositionally biased region" description="Polar residues" evidence="2">
    <location>
        <begin position="30"/>
        <end position="51"/>
    </location>
</feature>
<evidence type="ECO:0000256" key="2">
    <source>
        <dbReference type="SAM" id="MobiDB-lite"/>
    </source>
</evidence>
<dbReference type="OrthoDB" id="6515586at2759"/>